<dbReference type="GO" id="GO:0043041">
    <property type="term" value="P:amino acid activation for nonribosomal peptide biosynthetic process"/>
    <property type="evidence" value="ECO:0007669"/>
    <property type="project" value="TreeGrafter"/>
</dbReference>
<dbReference type="Gene3D" id="3.30.559.10">
    <property type="entry name" value="Chloramphenicol acetyltransferase-like domain"/>
    <property type="match status" value="1"/>
</dbReference>
<dbReference type="GO" id="GO:0047527">
    <property type="term" value="F:2,3-dihydroxybenzoate-serine ligase activity"/>
    <property type="evidence" value="ECO:0007669"/>
    <property type="project" value="TreeGrafter"/>
</dbReference>
<dbReference type="InterPro" id="IPR023213">
    <property type="entry name" value="CAT-like_dom_sf"/>
</dbReference>
<dbReference type="PROSITE" id="PS50075">
    <property type="entry name" value="CARRIER"/>
    <property type="match status" value="1"/>
</dbReference>
<dbReference type="InterPro" id="IPR001242">
    <property type="entry name" value="Condensation_dom"/>
</dbReference>
<keyword evidence="3" id="KW-0597">Phosphoprotein</keyword>
<dbReference type="InterPro" id="IPR045851">
    <property type="entry name" value="AMP-bd_C_sf"/>
</dbReference>
<dbReference type="OrthoDB" id="2472181at2"/>
<dbReference type="Gene3D" id="3.40.50.12780">
    <property type="entry name" value="N-terminal domain of ligase-like"/>
    <property type="match status" value="1"/>
</dbReference>
<evidence type="ECO:0000313" key="7">
    <source>
        <dbReference type="Proteomes" id="UP000318186"/>
    </source>
</evidence>
<dbReference type="RefSeq" id="WP_145766846.1">
    <property type="nucleotide sequence ID" value="NZ_VIWW01000001.1"/>
</dbReference>
<dbReference type="InterPro" id="IPR042099">
    <property type="entry name" value="ANL_N_sf"/>
</dbReference>
<dbReference type="InterPro" id="IPR020802">
    <property type="entry name" value="TesA-like"/>
</dbReference>
<dbReference type="GO" id="GO:0031177">
    <property type="term" value="F:phosphopantetheine binding"/>
    <property type="evidence" value="ECO:0007669"/>
    <property type="project" value="InterPro"/>
</dbReference>
<dbReference type="SUPFAM" id="SSF56801">
    <property type="entry name" value="Acetyl-CoA synthetase-like"/>
    <property type="match status" value="1"/>
</dbReference>
<dbReference type="InterPro" id="IPR020806">
    <property type="entry name" value="PKS_PP-bd"/>
</dbReference>
<dbReference type="Proteomes" id="UP000318186">
    <property type="component" value="Unassembled WGS sequence"/>
</dbReference>
<dbReference type="AlphaFoldDB" id="A0A561V6J0"/>
<evidence type="ECO:0000259" key="5">
    <source>
        <dbReference type="PROSITE" id="PS50075"/>
    </source>
</evidence>
<accession>A0A561V6J0</accession>
<dbReference type="SMART" id="SM00824">
    <property type="entry name" value="PKS_TE"/>
    <property type="match status" value="1"/>
</dbReference>
<gene>
    <name evidence="6" type="ORF">FHX80_115719</name>
</gene>
<feature type="region of interest" description="Disordered" evidence="4">
    <location>
        <begin position="236"/>
        <end position="255"/>
    </location>
</feature>
<evidence type="ECO:0000256" key="1">
    <source>
        <dbReference type="ARBA" id="ARBA00001957"/>
    </source>
</evidence>
<feature type="region of interest" description="Disordered" evidence="4">
    <location>
        <begin position="18"/>
        <end position="37"/>
    </location>
</feature>
<dbReference type="InterPro" id="IPR025110">
    <property type="entry name" value="AMP-bd_C"/>
</dbReference>
<protein>
    <submittedName>
        <fullName evidence="6">Non-ribosomal peptide synthetase component F</fullName>
    </submittedName>
</protein>
<dbReference type="GO" id="GO:0009239">
    <property type="term" value="P:enterobactin biosynthetic process"/>
    <property type="evidence" value="ECO:0007669"/>
    <property type="project" value="TreeGrafter"/>
</dbReference>
<comment type="cofactor">
    <cofactor evidence="1">
        <name>pantetheine 4'-phosphate</name>
        <dbReference type="ChEBI" id="CHEBI:47942"/>
    </cofactor>
</comment>
<comment type="caution">
    <text evidence="6">The sequence shown here is derived from an EMBL/GenBank/DDBJ whole genome shotgun (WGS) entry which is preliminary data.</text>
</comment>
<feature type="domain" description="Carrier" evidence="5">
    <location>
        <begin position="946"/>
        <end position="1021"/>
    </location>
</feature>
<sequence>MTALNVEKQQLLMKLLRERSTATRGPRVAPVPPGTPVPLNPPQARIWFSCRQYPDTSEYSLPELRTLDRALDLPTLRAVTVELMARHDVLRVRMFERDGVPMQQDDGPIEPPVTWHDLRHLAAGEAEARATASGNEAARRPFPLDGPCFFQIIGFALPGDRTMLAINFHHIVIDGLSRAMVVAELDTLLAGGPLDPAPPVGFLDYVAWEQENADDTAVRSDLSYWTGKLSGDLPVLDLPRDRPRPATSRRSGGTVPISVPGPVLARLRQLATDEGVTLFVVVMAAYKVFLTRMTGQRDNIVGVPLAGRDHEVAESIVGCFVKSAPLRTDLSGDPTFRKVVRQVHETVLEAHDHQTVPFDRVVAELGLPRLSGVQAVFQTMVNVQSIAVGGAADMGTELDTNAAMWDLAVSLFVDQDVMSGVLVYDADLFEKSTALRFASILEGLLAAGAGQPDARAFELPLLAPAERERVLHELTGPEQPDIRYRTMAQPFEEQARRTPDAVAVHTGEGAVSYAELNVRANRLAWVLLGAGVRPGSVLALCLAHGADEIVARYAAAKLGTPYTAIAPEQLAEVAPDVVITDRATAAQVPPGSWQVVSFADAERWADVSTDDPPVAETGYDLLRLVHTPGRPGAVARPVVAELAEVAELRRTHPLDAGEVVLPETPDGAFWPLSCGGVVLLCPPVVHRDPRPLMEHIDAYRVTTLWTTASVPLDGAGGGSLRRVFHGGEPVTVAGFPGEVITWRGWPETGRVVERGRRVAHHALYVLDEALEPTPVGVAGELYVGGEAGLAHGYHRLPTPTAERFVADPFGVPGARMVRTGELCRRREDGVLEYLGPIDRQITVHGMRVERAAVEAAFTGQGGVALCAVTAAPEGGLAAFVVPSGDRELSGTELADGAARQLPDYLVPGSVTVVDRIVRADDGAIDVAALLDLRDSGTLVEDEYFVAPETDLEARLAAIYARLLRRDAVSVTDSFFDLGGHSLLVFKLIEECESELGLRPSVQDVFTGPKVRELAATLGAVQAAPALEGNLVDLVENPGAPLVVFVHAASGSVLPFYEVAQRLGGEFALYALQSLPDDPQATIEEIAARYVAAVDAVRGVAPVVLAGWSMGGCVAVEMARHWLLRGEPVAATLLLDTWAPPSFMSSAAEAAEVRAACLALDVLRLEGAEADAAAALAELTGMVERNRASFLDYWPEFYPAEVELLRASDPLPADAPRFPAGYMDDDRGWGAFVAELETTEIKGSHLSLFDPEHVDQLAAAIRDAITRRMGYEEI</sequence>
<keyword evidence="2" id="KW-0596">Phosphopantetheine</keyword>
<dbReference type="Pfam" id="PF00550">
    <property type="entry name" value="PP-binding"/>
    <property type="match status" value="1"/>
</dbReference>
<dbReference type="PANTHER" id="PTHR45527">
    <property type="entry name" value="NONRIBOSOMAL PEPTIDE SYNTHETASE"/>
    <property type="match status" value="1"/>
</dbReference>
<dbReference type="SUPFAM" id="SSF47336">
    <property type="entry name" value="ACP-like"/>
    <property type="match status" value="1"/>
</dbReference>
<dbReference type="PANTHER" id="PTHR45527:SF1">
    <property type="entry name" value="FATTY ACID SYNTHASE"/>
    <property type="match status" value="1"/>
</dbReference>
<reference evidence="6 7" key="1">
    <citation type="submission" date="2019-06" db="EMBL/GenBank/DDBJ databases">
        <title>Sequencing the genomes of 1000 actinobacteria strains.</title>
        <authorList>
            <person name="Klenk H.-P."/>
        </authorList>
    </citation>
    <scope>NUCLEOTIDE SEQUENCE [LARGE SCALE GENOMIC DNA]</scope>
    <source>
        <strain evidence="6 7">DSM 42059</strain>
    </source>
</reference>
<dbReference type="GO" id="GO:0009366">
    <property type="term" value="C:enterobactin synthetase complex"/>
    <property type="evidence" value="ECO:0007669"/>
    <property type="project" value="TreeGrafter"/>
</dbReference>
<evidence type="ECO:0000256" key="3">
    <source>
        <dbReference type="ARBA" id="ARBA00022553"/>
    </source>
</evidence>
<dbReference type="Gene3D" id="1.10.1200.10">
    <property type="entry name" value="ACP-like"/>
    <property type="match status" value="1"/>
</dbReference>
<dbReference type="SUPFAM" id="SSF52777">
    <property type="entry name" value="CoA-dependent acyltransferases"/>
    <property type="match status" value="2"/>
</dbReference>
<proteinExistence type="predicted"/>
<name>A0A561V6J0_9ACTN</name>
<evidence type="ECO:0000256" key="2">
    <source>
        <dbReference type="ARBA" id="ARBA00022450"/>
    </source>
</evidence>
<dbReference type="GO" id="GO:0005829">
    <property type="term" value="C:cytosol"/>
    <property type="evidence" value="ECO:0007669"/>
    <property type="project" value="TreeGrafter"/>
</dbReference>
<dbReference type="InterPro" id="IPR029058">
    <property type="entry name" value="AB_hydrolase_fold"/>
</dbReference>
<dbReference type="Pfam" id="PF00501">
    <property type="entry name" value="AMP-binding"/>
    <property type="match status" value="1"/>
</dbReference>
<dbReference type="Pfam" id="PF00975">
    <property type="entry name" value="Thioesterase"/>
    <property type="match status" value="1"/>
</dbReference>
<dbReference type="Gene3D" id="3.40.50.1820">
    <property type="entry name" value="alpha/beta hydrolase"/>
    <property type="match status" value="1"/>
</dbReference>
<evidence type="ECO:0000313" key="6">
    <source>
        <dbReference type="EMBL" id="TWG07214.1"/>
    </source>
</evidence>
<dbReference type="EMBL" id="VIWW01000001">
    <property type="protein sequence ID" value="TWG07214.1"/>
    <property type="molecule type" value="Genomic_DNA"/>
</dbReference>
<dbReference type="SMART" id="SM00823">
    <property type="entry name" value="PKS_PP"/>
    <property type="match status" value="1"/>
</dbReference>
<dbReference type="InterPro" id="IPR000873">
    <property type="entry name" value="AMP-dep_synth/lig_dom"/>
</dbReference>
<dbReference type="Gene3D" id="3.30.559.30">
    <property type="entry name" value="Nonribosomal peptide synthetase, condensation domain"/>
    <property type="match status" value="1"/>
</dbReference>
<dbReference type="GO" id="GO:0008610">
    <property type="term" value="P:lipid biosynthetic process"/>
    <property type="evidence" value="ECO:0007669"/>
    <property type="project" value="UniProtKB-ARBA"/>
</dbReference>
<dbReference type="Pfam" id="PF00668">
    <property type="entry name" value="Condensation"/>
    <property type="match status" value="1"/>
</dbReference>
<organism evidence="6 7">
    <name type="scientific">Streptomyces brevispora</name>
    <dbReference type="NCBI Taxonomy" id="887462"/>
    <lineage>
        <taxon>Bacteria</taxon>
        <taxon>Bacillati</taxon>
        <taxon>Actinomycetota</taxon>
        <taxon>Actinomycetes</taxon>
        <taxon>Kitasatosporales</taxon>
        <taxon>Streptomycetaceae</taxon>
        <taxon>Streptomyces</taxon>
    </lineage>
</organism>
<dbReference type="Pfam" id="PF13193">
    <property type="entry name" value="AMP-binding_C"/>
    <property type="match status" value="1"/>
</dbReference>
<dbReference type="CDD" id="cd19531">
    <property type="entry name" value="LCL_NRPS-like"/>
    <property type="match status" value="1"/>
</dbReference>
<dbReference type="InterPro" id="IPR009081">
    <property type="entry name" value="PP-bd_ACP"/>
</dbReference>
<dbReference type="SUPFAM" id="SSF53474">
    <property type="entry name" value="alpha/beta-Hydrolases"/>
    <property type="match status" value="1"/>
</dbReference>
<dbReference type="Gene3D" id="3.30.300.30">
    <property type="match status" value="1"/>
</dbReference>
<dbReference type="InterPro" id="IPR036736">
    <property type="entry name" value="ACP-like_sf"/>
</dbReference>
<dbReference type="InterPro" id="IPR001031">
    <property type="entry name" value="Thioesterase"/>
</dbReference>
<evidence type="ECO:0000256" key="4">
    <source>
        <dbReference type="SAM" id="MobiDB-lite"/>
    </source>
</evidence>